<comment type="caution">
    <text evidence="1">The sequence shown here is derived from an EMBL/GenBank/DDBJ whole genome shotgun (WGS) entry which is preliminary data.</text>
</comment>
<dbReference type="STRING" id="490622.A0A395NKU6"/>
<sequence>MSDIDWDLWAWQVSSSGTITIKSPDGSTIAESIAIGRDGINAVDNDGRPTGEWTNIKINNRAVTRTVNFAFSPKTSKGKALREKWSPSDDTFPLYATVGWSRTGEGLVFAKAPRKGLFGQVNGSESLRDQNSFRGNEFWVLKKRKITAAAIIPHISLTIPTNLTELKQALWTPGTPVSDTRIGTGHWTRQEELSDLIKQQADILFDGTPLNPITRCSVFRESTEMTAHATLSQPTSPLGDDWIPNSEILLQGEYDTKLLRLLNDFARRQCFDHLNVPIMLQACEVYHDILSSPDLQQEEVFKVNGKTSVKKYRVPECPLNFFVVYFPHWIRFAEFYSMSDYIHPFRFVTEMYSEDAKAKMPYAFDIFDVKDELDYDIVRRLLISASSKVSSVDKDHKVRVLPFMMEGTRIPMVNFGEGHPIQAPHRIALALTGIGNVYSLGAPSYAKNISTKIELTIPMDIAKIISPHRQHAGVSGSVGGRDSISDHKATCLGPIWKVECPMAFDNHPLLPTHPFEDIVRCSTSIFTDDSKSSRAVVETLVDEQSIDEENDASMCSAYPALDNEEYRKVIELLGRPRQHCAWNQVADQLLTAYSIESQPPVRRVLAALDEGLERVREDRTQVKSLLDLATWGEDNPFVKWLPQTVCRFHGHDTKDNDEQIYKTLKQINEDIYKLTCRIIISQYTCFTGDYDLSLELDRDGVMEDVKDLLGYLLPDFPVEAYIENLREVV</sequence>
<protein>
    <submittedName>
        <fullName evidence="1">Uncharacterized protein</fullName>
    </submittedName>
</protein>
<name>A0A395NKU6_TRIAR</name>
<dbReference type="Proteomes" id="UP000266272">
    <property type="component" value="Unassembled WGS sequence"/>
</dbReference>
<dbReference type="OrthoDB" id="4899142at2759"/>
<reference evidence="1 2" key="1">
    <citation type="journal article" date="2018" name="PLoS Pathog.">
        <title>Evolution of structural diversity of trichothecenes, a family of toxins produced by plant pathogenic and entomopathogenic fungi.</title>
        <authorList>
            <person name="Proctor R.H."/>
            <person name="McCormick S.P."/>
            <person name="Kim H.S."/>
            <person name="Cardoza R.E."/>
            <person name="Stanley A.M."/>
            <person name="Lindo L."/>
            <person name="Kelly A."/>
            <person name="Brown D.W."/>
            <person name="Lee T."/>
            <person name="Vaughan M.M."/>
            <person name="Alexander N.J."/>
            <person name="Busman M."/>
            <person name="Gutierrez S."/>
        </authorList>
    </citation>
    <scope>NUCLEOTIDE SEQUENCE [LARGE SCALE GENOMIC DNA]</scope>
    <source>
        <strain evidence="1 2">IBT 40837</strain>
    </source>
</reference>
<evidence type="ECO:0000313" key="2">
    <source>
        <dbReference type="Proteomes" id="UP000266272"/>
    </source>
</evidence>
<keyword evidence="2" id="KW-1185">Reference proteome</keyword>
<organism evidence="1 2">
    <name type="scientific">Trichoderma arundinaceum</name>
    <dbReference type="NCBI Taxonomy" id="490622"/>
    <lineage>
        <taxon>Eukaryota</taxon>
        <taxon>Fungi</taxon>
        <taxon>Dikarya</taxon>
        <taxon>Ascomycota</taxon>
        <taxon>Pezizomycotina</taxon>
        <taxon>Sordariomycetes</taxon>
        <taxon>Hypocreomycetidae</taxon>
        <taxon>Hypocreales</taxon>
        <taxon>Hypocreaceae</taxon>
        <taxon>Trichoderma</taxon>
    </lineage>
</organism>
<gene>
    <name evidence="1" type="ORF">TARUN_5620</name>
</gene>
<proteinExistence type="predicted"/>
<dbReference type="AlphaFoldDB" id="A0A395NKU6"/>
<accession>A0A395NKU6</accession>
<evidence type="ECO:0000313" key="1">
    <source>
        <dbReference type="EMBL" id="RFU76619.1"/>
    </source>
</evidence>
<dbReference type="EMBL" id="PXOA01000335">
    <property type="protein sequence ID" value="RFU76619.1"/>
    <property type="molecule type" value="Genomic_DNA"/>
</dbReference>